<proteinExistence type="predicted"/>
<protein>
    <submittedName>
        <fullName evidence="2">Uncharacterized protein</fullName>
    </submittedName>
</protein>
<keyword evidence="1" id="KW-1133">Transmembrane helix</keyword>
<reference evidence="2" key="1">
    <citation type="journal article" date="2011" name="BMC Genomics">
        <title>Shotgun sequencing of Yersinia enterocolitica strain W22703 (biotype 2, serotype O:9): genomic evidence for oscillation between invertebrates and mammals.</title>
        <authorList>
            <person name="Fuchs T.M."/>
            <person name="Brandt K."/>
            <person name="Starke M."/>
            <person name="Rattei T."/>
        </authorList>
    </citation>
    <scope>NUCLEOTIDE SEQUENCE</scope>
</reference>
<keyword evidence="1" id="KW-0812">Transmembrane</keyword>
<gene>
    <name evidence="2" type="ORF">YEW_AS03810</name>
</gene>
<feature type="transmembrane region" description="Helical" evidence="1">
    <location>
        <begin position="34"/>
        <end position="51"/>
    </location>
</feature>
<sequence length="52" mass="6000">MVYNQFAIRSLPCCNTNDFGYTNKYMQEMTKGRVSGPFAVYIMAIIGIYSYQ</sequence>
<name>F4N7F2_YEREN</name>
<organism evidence="2">
    <name type="scientific">Yersinia enterocolitica W22703</name>
    <dbReference type="NCBI Taxonomy" id="913028"/>
    <lineage>
        <taxon>Bacteria</taxon>
        <taxon>Pseudomonadati</taxon>
        <taxon>Pseudomonadota</taxon>
        <taxon>Gammaproteobacteria</taxon>
        <taxon>Enterobacterales</taxon>
        <taxon>Yersiniaceae</taxon>
        <taxon>Yersinia</taxon>
    </lineage>
</organism>
<accession>F4N7F2</accession>
<evidence type="ECO:0000313" key="2">
    <source>
        <dbReference type="EMBL" id="CBX74010.1"/>
    </source>
</evidence>
<dbReference type="AlphaFoldDB" id="F4N7F2"/>
<keyword evidence="1" id="KW-0472">Membrane</keyword>
<dbReference type="EMBL" id="FR718763">
    <property type="protein sequence ID" value="CBX74010.1"/>
    <property type="molecule type" value="Genomic_DNA"/>
</dbReference>
<evidence type="ECO:0000256" key="1">
    <source>
        <dbReference type="SAM" id="Phobius"/>
    </source>
</evidence>